<feature type="region of interest" description="Disordered" evidence="1">
    <location>
        <begin position="160"/>
        <end position="234"/>
    </location>
</feature>
<protein>
    <submittedName>
        <fullName evidence="2">Uncharacterized protein</fullName>
    </submittedName>
</protein>
<reference evidence="3" key="1">
    <citation type="journal article" date="2019" name="Int. J. Syst. Evol. Microbiol.">
        <title>The Global Catalogue of Microorganisms (GCM) 10K type strain sequencing project: providing services to taxonomists for standard genome sequencing and annotation.</title>
        <authorList>
            <consortium name="The Broad Institute Genomics Platform"/>
            <consortium name="The Broad Institute Genome Sequencing Center for Infectious Disease"/>
            <person name="Wu L."/>
            <person name="Ma J."/>
        </authorList>
    </citation>
    <scope>NUCLEOTIDE SEQUENCE [LARGE SCALE GENOMIC DNA]</scope>
    <source>
        <strain evidence="3">CGMCC 4.1469</strain>
    </source>
</reference>
<gene>
    <name evidence="2" type="ORF">ACFP0N_32570</name>
</gene>
<dbReference type="RefSeq" id="WP_345327655.1">
    <property type="nucleotide sequence ID" value="NZ_BAAAVH010000010.1"/>
</dbReference>
<feature type="compositionally biased region" description="Acidic residues" evidence="1">
    <location>
        <begin position="286"/>
        <end position="297"/>
    </location>
</feature>
<feature type="region of interest" description="Disordered" evidence="1">
    <location>
        <begin position="256"/>
        <end position="330"/>
    </location>
</feature>
<feature type="compositionally biased region" description="Low complexity" evidence="1">
    <location>
        <begin position="298"/>
        <end position="312"/>
    </location>
</feature>
<evidence type="ECO:0000313" key="2">
    <source>
        <dbReference type="EMBL" id="MFC5889712.1"/>
    </source>
</evidence>
<proteinExistence type="predicted"/>
<feature type="compositionally biased region" description="Low complexity" evidence="1">
    <location>
        <begin position="260"/>
        <end position="285"/>
    </location>
</feature>
<evidence type="ECO:0000313" key="3">
    <source>
        <dbReference type="Proteomes" id="UP001596067"/>
    </source>
</evidence>
<accession>A0ABW1F5U6</accession>
<evidence type="ECO:0000256" key="1">
    <source>
        <dbReference type="SAM" id="MobiDB-lite"/>
    </source>
</evidence>
<feature type="compositionally biased region" description="Polar residues" evidence="1">
    <location>
        <begin position="221"/>
        <end position="234"/>
    </location>
</feature>
<comment type="caution">
    <text evidence="2">The sequence shown here is derived from an EMBL/GenBank/DDBJ whole genome shotgun (WGS) entry which is preliminary data.</text>
</comment>
<dbReference type="EMBL" id="JBHSOD010000062">
    <property type="protein sequence ID" value="MFC5889712.1"/>
    <property type="molecule type" value="Genomic_DNA"/>
</dbReference>
<dbReference type="Proteomes" id="UP001596067">
    <property type="component" value="Unassembled WGS sequence"/>
</dbReference>
<feature type="compositionally biased region" description="Basic and acidic residues" evidence="1">
    <location>
        <begin position="160"/>
        <end position="174"/>
    </location>
</feature>
<name>A0ABW1F5U6_9ACTN</name>
<sequence>MAGKQSKQNASGGQRISLLPPDNGGWYISAKPDWVNLAPIRDSAVRAWHIMRDLVVESRGPVRSLTLDELCKMVPMITADGTVKPSSLGRMRDIFRDLSSIGLISDPKGGTISTSSSVKAASRPLSIRVNDWPTAGVEYEGWRNAYAKLEAIRAGLPFDKPIREESDDTPDRPRPPARKPRKKAEPKPPAKPKSADGPAPEPAAPAASTGASGGGLKPGWKSNQAGQAGWISNQPGWIFNPTGWISNHDSAADLQERDPSCIPFSSIPFSSAPSVPETPSEAPAQPEEEEKIDEQEEPLQGQAAPSAAAVPAQREEPKSAPGDELSPEVQQVVTAWLSSRDSVGVGPHRGADSLVEFTDSAVKLVAKGESVEWLVAVAAWMGAEKPSWWRLGEAIHAQYAGAPARPAAVRKPDLGKCPRHPVMPKDCPSCRREEMQAEDDSASSLDIAGVLAELGIKL</sequence>
<organism evidence="2 3">
    <name type="scientific">Kitasatospora aburaviensis</name>
    <dbReference type="NCBI Taxonomy" id="67265"/>
    <lineage>
        <taxon>Bacteria</taxon>
        <taxon>Bacillati</taxon>
        <taxon>Actinomycetota</taxon>
        <taxon>Actinomycetes</taxon>
        <taxon>Kitasatosporales</taxon>
        <taxon>Streptomycetaceae</taxon>
        <taxon>Kitasatospora</taxon>
    </lineage>
</organism>
<keyword evidence="3" id="KW-1185">Reference proteome</keyword>